<keyword evidence="2" id="KW-1133">Transmembrane helix</keyword>
<feature type="compositionally biased region" description="Acidic residues" evidence="1">
    <location>
        <begin position="11"/>
        <end position="21"/>
    </location>
</feature>
<accession>A0ABR3SRG8</accession>
<feature type="region of interest" description="Disordered" evidence="1">
    <location>
        <begin position="86"/>
        <end position="109"/>
    </location>
</feature>
<evidence type="ECO:0000313" key="4">
    <source>
        <dbReference type="Proteomes" id="UP001521116"/>
    </source>
</evidence>
<keyword evidence="2" id="KW-0812">Transmembrane</keyword>
<evidence type="ECO:0000256" key="2">
    <source>
        <dbReference type="SAM" id="Phobius"/>
    </source>
</evidence>
<protein>
    <submittedName>
        <fullName evidence="3">Uncharacterized protein</fullName>
    </submittedName>
</protein>
<feature type="region of interest" description="Disordered" evidence="1">
    <location>
        <begin position="1"/>
        <end position="27"/>
    </location>
</feature>
<feature type="region of interest" description="Disordered" evidence="1">
    <location>
        <begin position="161"/>
        <end position="180"/>
    </location>
</feature>
<comment type="caution">
    <text evidence="3">The sequence shown here is derived from an EMBL/GenBank/DDBJ whole genome shotgun (WGS) entry which is preliminary data.</text>
</comment>
<dbReference type="Proteomes" id="UP001521116">
    <property type="component" value="Unassembled WGS sequence"/>
</dbReference>
<sequence length="351" mass="34577">MSTQDPNVATDDGDDDDDGDDVTTTAPTAATTSLLTVPTASASVSIPGASVGTVGITVLPGGSTTTVTLATATGGAAVTRTVTGITAPTATNGTSNGTSTDSGSGGGGLSQSAKIAIGVSVPLGILLLLLLTLGAYRMGSRGRHGGSVLGGLFGRRSASGAAASGSPKALVPSAANDDDDAEKAMLAEKNATQPRGPVELATGPDVPELPTAVNYQELAAGDPWEAKRALEAQQVGGGRGADADDDQIPRSREMLGGAGVLAGGGAARQVNYGVNMNRKPVAGAGSAVRREGSQASSSYGAAHSPVSPARTASQSHHSSSEPMSSISPMSSNSPMMPVELPGDTGMRRENG</sequence>
<feature type="compositionally biased region" description="Low complexity" evidence="1">
    <location>
        <begin position="313"/>
        <end position="337"/>
    </location>
</feature>
<evidence type="ECO:0000256" key="1">
    <source>
        <dbReference type="SAM" id="MobiDB-lite"/>
    </source>
</evidence>
<keyword evidence="4" id="KW-1185">Reference proteome</keyword>
<feature type="transmembrane region" description="Helical" evidence="2">
    <location>
        <begin position="115"/>
        <end position="136"/>
    </location>
</feature>
<gene>
    <name evidence="3" type="ORF">SLS56_006181</name>
</gene>
<dbReference type="EMBL" id="JAJVDC020000068">
    <property type="protein sequence ID" value="KAL1627732.1"/>
    <property type="molecule type" value="Genomic_DNA"/>
</dbReference>
<feature type="compositionally biased region" description="Low complexity" evidence="1">
    <location>
        <begin position="86"/>
        <end position="102"/>
    </location>
</feature>
<proteinExistence type="predicted"/>
<feature type="region of interest" description="Disordered" evidence="1">
    <location>
        <begin position="283"/>
        <end position="351"/>
    </location>
</feature>
<organism evidence="3 4">
    <name type="scientific">Neofusicoccum ribis</name>
    <dbReference type="NCBI Taxonomy" id="45134"/>
    <lineage>
        <taxon>Eukaryota</taxon>
        <taxon>Fungi</taxon>
        <taxon>Dikarya</taxon>
        <taxon>Ascomycota</taxon>
        <taxon>Pezizomycotina</taxon>
        <taxon>Dothideomycetes</taxon>
        <taxon>Dothideomycetes incertae sedis</taxon>
        <taxon>Botryosphaeriales</taxon>
        <taxon>Botryosphaeriaceae</taxon>
        <taxon>Neofusicoccum</taxon>
    </lineage>
</organism>
<evidence type="ECO:0000313" key="3">
    <source>
        <dbReference type="EMBL" id="KAL1627732.1"/>
    </source>
</evidence>
<name>A0ABR3SRG8_9PEZI</name>
<reference evidence="3 4" key="1">
    <citation type="submission" date="2024-02" db="EMBL/GenBank/DDBJ databases">
        <title>De novo assembly and annotation of 12 fungi associated with fruit tree decline syndrome in Ontario, Canada.</title>
        <authorList>
            <person name="Sulman M."/>
            <person name="Ellouze W."/>
            <person name="Ilyukhin E."/>
        </authorList>
    </citation>
    <scope>NUCLEOTIDE SEQUENCE [LARGE SCALE GENOMIC DNA]</scope>
    <source>
        <strain evidence="3 4">M1-105</strain>
    </source>
</reference>
<keyword evidence="2" id="KW-0472">Membrane</keyword>